<evidence type="ECO:0000256" key="3">
    <source>
        <dbReference type="ARBA" id="ARBA00022676"/>
    </source>
</evidence>
<keyword evidence="4" id="KW-0812">Transmembrane</keyword>
<dbReference type="GO" id="GO:0000139">
    <property type="term" value="C:Golgi membrane"/>
    <property type="evidence" value="ECO:0007669"/>
    <property type="project" value="UniProtKB-SubCell"/>
</dbReference>
<sequence>MLNMGLNQMKRICVWVNGRTPLVRAQPESTNLRLGAPPRMATSLILHLLFPLLLFASPSLQAHHRNSPYVSHLTFLPNHQKMLHTFKIYIYPHNPATTTFTEPAESAFYSTLLTSPFLTSDPDGAHLFFIPSIFSALSSRSISRHIRNIRSTAPYWNRTLGADHFYLHSTGLGYESDRNLVELKKNALQISCFPTKHGRFVPHKDITLPPLNPTHPTPPSSKLVNDLLNDPEILVDASPEVLLAGRLKQHKYCLLFYEDGSVAMVGEALRHGCVPVVVAASGVQDLPMMGVLRWAEMAVFVGGGVSGEEVRRVLREVGSGGGHERMRGLGVAAAKHFTWGDGFEEQYDAFNSVMYQLWVRRHTIRYARVEVA</sequence>
<dbReference type="PANTHER" id="PTHR11062:SF253">
    <property type="entry name" value="EXOSTOSIN GT47 DOMAIN-CONTAINING PROTEIN"/>
    <property type="match status" value="1"/>
</dbReference>
<comment type="subcellular location">
    <subcellularLocation>
        <location evidence="1">Golgi apparatus membrane</location>
        <topology evidence="1">Single-pass type II membrane protein</topology>
    </subcellularLocation>
</comment>
<dbReference type="Proteomes" id="UP000594263">
    <property type="component" value="Unplaced"/>
</dbReference>
<evidence type="ECO:0000256" key="1">
    <source>
        <dbReference type="ARBA" id="ARBA00004323"/>
    </source>
</evidence>
<dbReference type="Pfam" id="PF03016">
    <property type="entry name" value="Exostosin_GT47"/>
    <property type="match status" value="1"/>
</dbReference>
<keyword evidence="4" id="KW-0735">Signal-anchor</keyword>
<dbReference type="OMA" id="PYDAFYM"/>
<evidence type="ECO:0000259" key="6">
    <source>
        <dbReference type="Pfam" id="PF03016"/>
    </source>
</evidence>
<dbReference type="EnsemblPlants" id="Kaladp0100s0092.1.v1.1">
    <property type="protein sequence ID" value="Kaladp0100s0092.1.v1.1.CDS.1"/>
    <property type="gene ID" value="Kaladp0100s0092.v1.1"/>
</dbReference>
<feature type="domain" description="Exostosin GT47" evidence="6">
    <location>
        <begin position="84"/>
        <end position="218"/>
    </location>
</feature>
<dbReference type="InterPro" id="IPR040911">
    <property type="entry name" value="Exostosin_GT47"/>
</dbReference>
<evidence type="ECO:0000256" key="4">
    <source>
        <dbReference type="ARBA" id="ARBA00022968"/>
    </source>
</evidence>
<comment type="similarity">
    <text evidence="2">Belongs to the glycosyltransferase 47 family.</text>
</comment>
<dbReference type="Gramene" id="Kaladp0100s0092.1.v1.1">
    <property type="protein sequence ID" value="Kaladp0100s0092.1.v1.1.CDS.1"/>
    <property type="gene ID" value="Kaladp0100s0092.v1.1"/>
</dbReference>
<keyword evidence="5" id="KW-0333">Golgi apparatus</keyword>
<dbReference type="InterPro" id="IPR004263">
    <property type="entry name" value="Exostosin"/>
</dbReference>
<evidence type="ECO:0000256" key="2">
    <source>
        <dbReference type="ARBA" id="ARBA00010271"/>
    </source>
</evidence>
<proteinExistence type="inferred from homology"/>
<dbReference type="AlphaFoldDB" id="A0A7N0V392"/>
<evidence type="ECO:0000256" key="5">
    <source>
        <dbReference type="ARBA" id="ARBA00023034"/>
    </source>
</evidence>
<evidence type="ECO:0000313" key="8">
    <source>
        <dbReference type="Proteomes" id="UP000594263"/>
    </source>
</evidence>
<accession>A0A7N0V392</accession>
<name>A0A7N0V392_KALFE</name>
<evidence type="ECO:0000313" key="7">
    <source>
        <dbReference type="EnsemblPlants" id="Kaladp0100s0092.1.v1.1.CDS.1"/>
    </source>
</evidence>
<organism evidence="7 8">
    <name type="scientific">Kalanchoe fedtschenkoi</name>
    <name type="common">Lavender scallops</name>
    <name type="synonym">South American air plant</name>
    <dbReference type="NCBI Taxonomy" id="63787"/>
    <lineage>
        <taxon>Eukaryota</taxon>
        <taxon>Viridiplantae</taxon>
        <taxon>Streptophyta</taxon>
        <taxon>Embryophyta</taxon>
        <taxon>Tracheophyta</taxon>
        <taxon>Spermatophyta</taxon>
        <taxon>Magnoliopsida</taxon>
        <taxon>eudicotyledons</taxon>
        <taxon>Gunneridae</taxon>
        <taxon>Pentapetalae</taxon>
        <taxon>Saxifragales</taxon>
        <taxon>Crassulaceae</taxon>
        <taxon>Kalanchoe</taxon>
    </lineage>
</organism>
<protein>
    <recommendedName>
        <fullName evidence="6">Exostosin GT47 domain-containing protein</fullName>
    </recommendedName>
</protein>
<dbReference type="PANTHER" id="PTHR11062">
    <property type="entry name" value="EXOSTOSIN HEPARAN SULFATE GLYCOSYLTRANSFERASE -RELATED"/>
    <property type="match status" value="1"/>
</dbReference>
<keyword evidence="3" id="KW-0808">Transferase</keyword>
<keyword evidence="8" id="KW-1185">Reference proteome</keyword>
<dbReference type="GO" id="GO:0016757">
    <property type="term" value="F:glycosyltransferase activity"/>
    <property type="evidence" value="ECO:0007669"/>
    <property type="project" value="UniProtKB-KW"/>
</dbReference>
<reference evidence="7" key="1">
    <citation type="submission" date="2021-01" db="UniProtKB">
        <authorList>
            <consortium name="EnsemblPlants"/>
        </authorList>
    </citation>
    <scope>IDENTIFICATION</scope>
</reference>
<keyword evidence="3" id="KW-0328">Glycosyltransferase</keyword>